<dbReference type="PANTHER" id="PTHR13847">
    <property type="entry name" value="SARCOSINE DEHYDROGENASE-RELATED"/>
    <property type="match status" value="1"/>
</dbReference>
<dbReference type="NCBIfam" id="TIGR03364">
    <property type="entry name" value="HpnW_proposed"/>
    <property type="match status" value="1"/>
</dbReference>
<dbReference type="AlphaFoldDB" id="A0A4Q7UY51"/>
<dbReference type="GO" id="GO:0005737">
    <property type="term" value="C:cytoplasm"/>
    <property type="evidence" value="ECO:0007669"/>
    <property type="project" value="TreeGrafter"/>
</dbReference>
<keyword evidence="7" id="KW-1185">Reference proteome</keyword>
<evidence type="ECO:0000256" key="3">
    <source>
        <dbReference type="ARBA" id="ARBA00022630"/>
    </source>
</evidence>
<sequence>MTRTSDLVIVGAGIVGLAHAVEAVARGLTVTVLERDERAVGASVRNFGHGCVTAQTGDALVYAGRAREEWLRLGEEAGFGVAECGTVVVARSAEERAALEELAAERDGEVELLDPAAVVSRVPVRADGLHGGAFLRRDLRVEQRRAVGAIATWLAGQPAADVRFSTPVLGVDAGSDGCVVRTGRGDVRARHAIVCAGHDLDRLLPDVADDAGLRRCVLQMLQVRTGTPVTVGPAVLTGSSMLRYPALAGTAGAAALRERWGTERPDLLDAVVNHMLTQLPGGDLVVGDTHHYARTPDPWSSDGLDELLLAETRALLDAGDLTVVRRWRGVYADAPGEFLVRPAGPAATAVAVTSGIGMTTALGLAPAVLDTVPL</sequence>
<keyword evidence="3" id="KW-0285">Flavoprotein</keyword>
<accession>A0A4Q7UY51</accession>
<keyword evidence="4" id="KW-0560">Oxidoreductase</keyword>
<comment type="caution">
    <text evidence="6">The sequence shown here is derived from an EMBL/GenBank/DDBJ whole genome shotgun (WGS) entry which is preliminary data.</text>
</comment>
<evidence type="ECO:0000256" key="1">
    <source>
        <dbReference type="ARBA" id="ARBA00001974"/>
    </source>
</evidence>
<protein>
    <submittedName>
        <fullName evidence="6">FAD dependent oxidoreductase TIGR03364</fullName>
    </submittedName>
</protein>
<evidence type="ECO:0000313" key="7">
    <source>
        <dbReference type="Proteomes" id="UP000291591"/>
    </source>
</evidence>
<dbReference type="GO" id="GO:0016491">
    <property type="term" value="F:oxidoreductase activity"/>
    <property type="evidence" value="ECO:0007669"/>
    <property type="project" value="UniProtKB-KW"/>
</dbReference>
<dbReference type="Gene3D" id="3.30.9.10">
    <property type="entry name" value="D-Amino Acid Oxidase, subunit A, domain 2"/>
    <property type="match status" value="1"/>
</dbReference>
<dbReference type="Gene3D" id="3.50.50.60">
    <property type="entry name" value="FAD/NAD(P)-binding domain"/>
    <property type="match status" value="1"/>
</dbReference>
<evidence type="ECO:0000256" key="2">
    <source>
        <dbReference type="ARBA" id="ARBA00009410"/>
    </source>
</evidence>
<evidence type="ECO:0000256" key="4">
    <source>
        <dbReference type="ARBA" id="ARBA00023002"/>
    </source>
</evidence>
<organism evidence="6 7">
    <name type="scientific">Pseudonocardia sediminis</name>
    <dbReference type="NCBI Taxonomy" id="1397368"/>
    <lineage>
        <taxon>Bacteria</taxon>
        <taxon>Bacillati</taxon>
        <taxon>Actinomycetota</taxon>
        <taxon>Actinomycetes</taxon>
        <taxon>Pseudonocardiales</taxon>
        <taxon>Pseudonocardiaceae</taxon>
        <taxon>Pseudonocardia</taxon>
    </lineage>
</organism>
<feature type="domain" description="FAD dependent oxidoreductase" evidence="5">
    <location>
        <begin position="6"/>
        <end position="365"/>
    </location>
</feature>
<dbReference type="Proteomes" id="UP000291591">
    <property type="component" value="Unassembled WGS sequence"/>
</dbReference>
<dbReference type="EMBL" id="SHKL01000001">
    <property type="protein sequence ID" value="RZT86856.1"/>
    <property type="molecule type" value="Genomic_DNA"/>
</dbReference>
<dbReference type="PANTHER" id="PTHR13847:SF286">
    <property type="entry name" value="D-AMINO ACID DEHYDROGENASE"/>
    <property type="match status" value="1"/>
</dbReference>
<dbReference type="Pfam" id="PF01266">
    <property type="entry name" value="DAO"/>
    <property type="match status" value="1"/>
</dbReference>
<name>A0A4Q7UY51_PSEST</name>
<gene>
    <name evidence="6" type="ORF">EV383_3755</name>
</gene>
<comment type="cofactor">
    <cofactor evidence="1">
        <name>FAD</name>
        <dbReference type="ChEBI" id="CHEBI:57692"/>
    </cofactor>
</comment>
<evidence type="ECO:0000259" key="5">
    <source>
        <dbReference type="Pfam" id="PF01266"/>
    </source>
</evidence>
<proteinExistence type="inferred from homology"/>
<dbReference type="RefSeq" id="WP_242623192.1">
    <property type="nucleotide sequence ID" value="NZ_SHKL01000001.1"/>
</dbReference>
<dbReference type="InterPro" id="IPR036188">
    <property type="entry name" value="FAD/NAD-bd_sf"/>
</dbReference>
<reference evidence="6 7" key="1">
    <citation type="submission" date="2019-02" db="EMBL/GenBank/DDBJ databases">
        <title>Sequencing the genomes of 1000 actinobacteria strains.</title>
        <authorList>
            <person name="Klenk H.-P."/>
        </authorList>
    </citation>
    <scope>NUCLEOTIDE SEQUENCE [LARGE SCALE GENOMIC DNA]</scope>
    <source>
        <strain evidence="6 7">DSM 45779</strain>
    </source>
</reference>
<dbReference type="InterPro" id="IPR006076">
    <property type="entry name" value="FAD-dep_OxRdtase"/>
</dbReference>
<dbReference type="SUPFAM" id="SSF51905">
    <property type="entry name" value="FAD/NAD(P)-binding domain"/>
    <property type="match status" value="1"/>
</dbReference>
<comment type="similarity">
    <text evidence="2">Belongs to the DadA oxidoreductase family.</text>
</comment>
<evidence type="ECO:0000313" key="6">
    <source>
        <dbReference type="EMBL" id="RZT86856.1"/>
    </source>
</evidence>
<dbReference type="InterPro" id="IPR017741">
    <property type="entry name" value="FAD-dependent_OxRdtase_HpnW"/>
</dbReference>